<feature type="region of interest" description="Disordered" evidence="1">
    <location>
        <begin position="1"/>
        <end position="25"/>
    </location>
</feature>
<keyword evidence="3" id="KW-1185">Reference proteome</keyword>
<dbReference type="InParanoid" id="J4H3H1"/>
<proteinExistence type="predicted"/>
<dbReference type="EMBL" id="HE797108">
    <property type="protein sequence ID" value="CCM03264.1"/>
    <property type="molecule type" value="Genomic_DNA"/>
</dbReference>
<name>J4H3H1_9APHY</name>
<reference evidence="2 3" key="1">
    <citation type="journal article" date="2012" name="Appl. Environ. Microbiol.">
        <title>Short-read sequencing for genomic analysis of the brown rot fungus Fibroporia radiculosa.</title>
        <authorList>
            <person name="Tang J.D."/>
            <person name="Perkins A.D."/>
            <person name="Sonstegard T.S."/>
            <person name="Schroeder S.G."/>
            <person name="Burgess S.C."/>
            <person name="Diehl S.V."/>
        </authorList>
    </citation>
    <scope>NUCLEOTIDE SEQUENCE [LARGE SCALE GENOMIC DNA]</scope>
    <source>
        <strain evidence="2 3">TFFH 294</strain>
    </source>
</reference>
<dbReference type="Proteomes" id="UP000006352">
    <property type="component" value="Unassembled WGS sequence"/>
</dbReference>
<dbReference type="GeneID" id="24098175"/>
<accession>J4H3H1</accession>
<gene>
    <name evidence="2" type="ORF">FIBRA_05391</name>
</gene>
<organism evidence="2 3">
    <name type="scientific">Fibroporia radiculosa</name>
    <dbReference type="NCBI Taxonomy" id="599839"/>
    <lineage>
        <taxon>Eukaryota</taxon>
        <taxon>Fungi</taxon>
        <taxon>Dikarya</taxon>
        <taxon>Basidiomycota</taxon>
        <taxon>Agaricomycotina</taxon>
        <taxon>Agaricomycetes</taxon>
        <taxon>Polyporales</taxon>
        <taxon>Fibroporiaceae</taxon>
        <taxon>Fibroporia</taxon>
    </lineage>
</organism>
<evidence type="ECO:0000313" key="2">
    <source>
        <dbReference type="EMBL" id="CCM03264.1"/>
    </source>
</evidence>
<evidence type="ECO:0000313" key="3">
    <source>
        <dbReference type="Proteomes" id="UP000006352"/>
    </source>
</evidence>
<evidence type="ECO:0000256" key="1">
    <source>
        <dbReference type="SAM" id="MobiDB-lite"/>
    </source>
</evidence>
<dbReference type="AlphaFoldDB" id="J4H3H1"/>
<protein>
    <submittedName>
        <fullName evidence="2">Uncharacterized protein</fullName>
    </submittedName>
</protein>
<dbReference type="RefSeq" id="XP_012182547.1">
    <property type="nucleotide sequence ID" value="XM_012327157.1"/>
</dbReference>
<feature type="compositionally biased region" description="Basic and acidic residues" evidence="1">
    <location>
        <begin position="1"/>
        <end position="11"/>
    </location>
</feature>
<dbReference type="OrthoDB" id="2441019at2759"/>
<sequence length="109" mass="11940">MCSDSDGERTNARSKQKRRANDAKVAGMKAELKRLLAQPLVARGVSTRYITSGSVSIADEILAGEGHEAMVGVRKAQAGSELVKAKRSRAMKQVKEEEEEEEEWHGILS</sequence>
<dbReference type="HOGENOM" id="CLU_177179_0_0_1"/>
<dbReference type="STRING" id="599839.J4H3H1"/>